<name>A0A2N5ZGF3_MUIH1</name>
<evidence type="ECO:0000313" key="3">
    <source>
        <dbReference type="Proteomes" id="UP000234857"/>
    </source>
</evidence>
<accession>A0A2N5ZGF3</accession>
<evidence type="ECO:0000256" key="1">
    <source>
        <dbReference type="SAM" id="SignalP"/>
    </source>
</evidence>
<feature type="signal peptide" evidence="1">
    <location>
        <begin position="1"/>
        <end position="18"/>
    </location>
</feature>
<dbReference type="EMBL" id="PKTG01000083">
    <property type="protein sequence ID" value="PLX17729.1"/>
    <property type="molecule type" value="Genomic_DNA"/>
</dbReference>
<keyword evidence="1" id="KW-0732">Signal</keyword>
<reference evidence="2 3" key="1">
    <citation type="submission" date="2017-11" db="EMBL/GenBank/DDBJ databases">
        <title>Genome-resolved metagenomics identifies genetic mobility, metabolic interactions, and unexpected diversity in perchlorate-reducing communities.</title>
        <authorList>
            <person name="Barnum T.P."/>
            <person name="Figueroa I.A."/>
            <person name="Carlstrom C.I."/>
            <person name="Lucas L.N."/>
            <person name="Engelbrektson A.L."/>
            <person name="Coates J.D."/>
        </authorList>
    </citation>
    <scope>NUCLEOTIDE SEQUENCE [LARGE SCALE GENOMIC DNA]</scope>
    <source>
        <strain evidence="2">BM706</strain>
    </source>
</reference>
<evidence type="ECO:0000313" key="2">
    <source>
        <dbReference type="EMBL" id="PLX17729.1"/>
    </source>
</evidence>
<protein>
    <recommendedName>
        <fullName evidence="4">Outer membrane protein beta-barrel domain-containing protein</fullName>
    </recommendedName>
</protein>
<comment type="caution">
    <text evidence="2">The sequence shown here is derived from an EMBL/GenBank/DDBJ whole genome shotgun (WGS) entry which is preliminary data.</text>
</comment>
<sequence length="181" mass="20209">MKKFIFIFLLIISISSFASGSLFQVTMDVSGSLDTPTGDTDVDSGISLTSEWNIPFDLGGFDLGIGTEYQLDRDIDTGGEIRYWNTYLVFSKDMINNSFNKLTPVFKIGRGNPTLSGLPGISLDSGIFYSIGLKYSISTLAHAEISYSVNNNEFTGTSTDVDYTRINFTWGTRFDYMKEYY</sequence>
<gene>
    <name evidence="2" type="ORF">C0601_06775</name>
</gene>
<feature type="chain" id="PRO_5014672484" description="Outer membrane protein beta-barrel domain-containing protein" evidence="1">
    <location>
        <begin position="19"/>
        <end position="181"/>
    </location>
</feature>
<dbReference type="AlphaFoldDB" id="A0A2N5ZGF3"/>
<evidence type="ECO:0008006" key="4">
    <source>
        <dbReference type="Google" id="ProtNLM"/>
    </source>
</evidence>
<proteinExistence type="predicted"/>
<dbReference type="Proteomes" id="UP000234857">
    <property type="component" value="Unassembled WGS sequence"/>
</dbReference>
<organism evidence="2 3">
    <name type="scientific">Muiribacterium halophilum</name>
    <dbReference type="NCBI Taxonomy" id="2053465"/>
    <lineage>
        <taxon>Bacteria</taxon>
        <taxon>Candidatus Muiribacteriota</taxon>
        <taxon>Candidatus Muiribacteriia</taxon>
        <taxon>Candidatus Muiribacteriales</taxon>
        <taxon>Candidatus Muiribacteriaceae</taxon>
        <taxon>Candidatus Muiribacterium</taxon>
    </lineage>
</organism>